<reference evidence="7" key="1">
    <citation type="journal article" date="2023" name="Mol. Biol. Evol.">
        <title>Third-Generation Sequencing Reveals the Adaptive Role of the Epigenome in Three Deep-Sea Polychaetes.</title>
        <authorList>
            <person name="Perez M."/>
            <person name="Aroh O."/>
            <person name="Sun Y."/>
            <person name="Lan Y."/>
            <person name="Juniper S.K."/>
            <person name="Young C.R."/>
            <person name="Angers B."/>
            <person name="Qian P.Y."/>
        </authorList>
    </citation>
    <scope>NUCLEOTIDE SEQUENCE</scope>
    <source>
        <strain evidence="7">P08H-3</strain>
    </source>
</reference>
<sequence>MRRRLYDRYFLYGTIAFFALIYSLPAYMAIVTALKYRKDIVLAHAWNLPIPFTFHAFSEAFKLLLPNVVNSIILTVTATIISALIGSINGYVFSKYKFPGSEIIFVFLLLGMFIPYQIILIPLFSVLNTLHLTGSLIGLIVTHVVYGISIVTLIFRGFYDRIPQEIIESGSIDGAGFFTIYLKLMLPLVMNGFIVVSIWQFTQIWNEFLWGTTLTGQSSQPITVKLAQLAGGQAVAWNLTMAGAFISALPVLLIYIFLGKYFISGLLAGSVKG</sequence>
<dbReference type="PANTHER" id="PTHR43879:SF1">
    <property type="entry name" value="GLUCOSE IMPORT SYSTEM PERMEASE PROTEIN GLCU"/>
    <property type="match status" value="1"/>
</dbReference>
<dbReference type="Gene3D" id="1.10.3720.10">
    <property type="entry name" value="MetI-like"/>
    <property type="match status" value="1"/>
</dbReference>
<keyword evidence="4 5" id="KW-0472">Membrane</keyword>
<evidence type="ECO:0000256" key="1">
    <source>
        <dbReference type="ARBA" id="ARBA00004141"/>
    </source>
</evidence>
<dbReference type="PANTHER" id="PTHR43879">
    <property type="entry name" value="ABC TRANSPORTER PERMEASE PROTEIN"/>
    <property type="match status" value="1"/>
</dbReference>
<evidence type="ECO:0000256" key="3">
    <source>
        <dbReference type="ARBA" id="ARBA00022989"/>
    </source>
</evidence>
<feature type="transmembrane region" description="Helical" evidence="5">
    <location>
        <begin position="136"/>
        <end position="159"/>
    </location>
</feature>
<dbReference type="EMBL" id="JAODUP010000583">
    <property type="protein sequence ID" value="KAK2146816.1"/>
    <property type="molecule type" value="Genomic_DNA"/>
</dbReference>
<feature type="transmembrane region" description="Helical" evidence="5">
    <location>
        <begin position="104"/>
        <end position="124"/>
    </location>
</feature>
<name>A0AAD9MWX6_9ANNE</name>
<feature type="transmembrane region" description="Helical" evidence="5">
    <location>
        <begin position="9"/>
        <end position="30"/>
    </location>
</feature>
<accession>A0AAD9MWX6</accession>
<protein>
    <recommendedName>
        <fullName evidence="6">ABC transmembrane type-1 domain-containing protein</fullName>
    </recommendedName>
</protein>
<feature type="transmembrane region" description="Helical" evidence="5">
    <location>
        <begin position="72"/>
        <end position="92"/>
    </location>
</feature>
<dbReference type="InterPro" id="IPR035906">
    <property type="entry name" value="MetI-like_sf"/>
</dbReference>
<organism evidence="7 8">
    <name type="scientific">Paralvinella palmiformis</name>
    <dbReference type="NCBI Taxonomy" id="53620"/>
    <lineage>
        <taxon>Eukaryota</taxon>
        <taxon>Metazoa</taxon>
        <taxon>Spiralia</taxon>
        <taxon>Lophotrochozoa</taxon>
        <taxon>Annelida</taxon>
        <taxon>Polychaeta</taxon>
        <taxon>Sedentaria</taxon>
        <taxon>Canalipalpata</taxon>
        <taxon>Terebellida</taxon>
        <taxon>Terebelliformia</taxon>
        <taxon>Alvinellidae</taxon>
        <taxon>Paralvinella</taxon>
    </lineage>
</organism>
<comment type="subcellular location">
    <subcellularLocation>
        <location evidence="1">Membrane</location>
        <topology evidence="1">Multi-pass membrane protein</topology>
    </subcellularLocation>
</comment>
<dbReference type="PROSITE" id="PS50928">
    <property type="entry name" value="ABC_TM1"/>
    <property type="match status" value="1"/>
</dbReference>
<dbReference type="CDD" id="cd06261">
    <property type="entry name" value="TM_PBP2"/>
    <property type="match status" value="1"/>
</dbReference>
<feature type="transmembrane region" description="Helical" evidence="5">
    <location>
        <begin position="235"/>
        <end position="258"/>
    </location>
</feature>
<keyword evidence="3 5" id="KW-1133">Transmembrane helix</keyword>
<feature type="transmembrane region" description="Helical" evidence="5">
    <location>
        <begin position="180"/>
        <end position="201"/>
    </location>
</feature>
<proteinExistence type="predicted"/>
<dbReference type="Pfam" id="PF00528">
    <property type="entry name" value="BPD_transp_1"/>
    <property type="match status" value="1"/>
</dbReference>
<keyword evidence="8" id="KW-1185">Reference proteome</keyword>
<dbReference type="Proteomes" id="UP001208570">
    <property type="component" value="Unassembled WGS sequence"/>
</dbReference>
<evidence type="ECO:0000313" key="8">
    <source>
        <dbReference type="Proteomes" id="UP001208570"/>
    </source>
</evidence>
<dbReference type="SUPFAM" id="SSF161098">
    <property type="entry name" value="MetI-like"/>
    <property type="match status" value="1"/>
</dbReference>
<dbReference type="AlphaFoldDB" id="A0AAD9MWX6"/>
<evidence type="ECO:0000313" key="7">
    <source>
        <dbReference type="EMBL" id="KAK2146816.1"/>
    </source>
</evidence>
<dbReference type="GO" id="GO:0055085">
    <property type="term" value="P:transmembrane transport"/>
    <property type="evidence" value="ECO:0007669"/>
    <property type="project" value="InterPro"/>
</dbReference>
<evidence type="ECO:0000256" key="2">
    <source>
        <dbReference type="ARBA" id="ARBA00022692"/>
    </source>
</evidence>
<gene>
    <name evidence="7" type="ORF">LSH36_583g02246</name>
</gene>
<dbReference type="GO" id="GO:0016020">
    <property type="term" value="C:membrane"/>
    <property type="evidence" value="ECO:0007669"/>
    <property type="project" value="UniProtKB-SubCell"/>
</dbReference>
<evidence type="ECO:0000259" key="6">
    <source>
        <dbReference type="PROSITE" id="PS50928"/>
    </source>
</evidence>
<comment type="caution">
    <text evidence="7">The sequence shown here is derived from an EMBL/GenBank/DDBJ whole genome shotgun (WGS) entry which is preliminary data.</text>
</comment>
<dbReference type="InterPro" id="IPR000515">
    <property type="entry name" value="MetI-like"/>
</dbReference>
<evidence type="ECO:0000256" key="4">
    <source>
        <dbReference type="ARBA" id="ARBA00023136"/>
    </source>
</evidence>
<evidence type="ECO:0000256" key="5">
    <source>
        <dbReference type="SAM" id="Phobius"/>
    </source>
</evidence>
<feature type="domain" description="ABC transmembrane type-1" evidence="6">
    <location>
        <begin position="68"/>
        <end position="258"/>
    </location>
</feature>
<keyword evidence="2 5" id="KW-0812">Transmembrane</keyword>